<sequence length="134" mass="15772">MARPPPHVPCPNCNGDPPCSDCGRCIHNQFLESELEKWFQNLKIHEGRKIEAQDQEIERLDRLIESRDREIERLHRQWTHLVTDFAKKVPCEIDKEELAEIAKRPCSMENGKQLLEILKKHFPEWRNAGGFMES</sequence>
<keyword evidence="1" id="KW-0175">Coiled coil</keyword>
<organism evidence="2">
    <name type="scientific">Solanum chilense</name>
    <name type="common">Tomato</name>
    <name type="synonym">Lycopersicon chilense</name>
    <dbReference type="NCBI Taxonomy" id="4083"/>
    <lineage>
        <taxon>Eukaryota</taxon>
        <taxon>Viridiplantae</taxon>
        <taxon>Streptophyta</taxon>
        <taxon>Embryophyta</taxon>
        <taxon>Tracheophyta</taxon>
        <taxon>Spermatophyta</taxon>
        <taxon>Magnoliopsida</taxon>
        <taxon>eudicotyledons</taxon>
        <taxon>Gunneridae</taxon>
        <taxon>Pentapetalae</taxon>
        <taxon>asterids</taxon>
        <taxon>lamiids</taxon>
        <taxon>Solanales</taxon>
        <taxon>Solanaceae</taxon>
        <taxon>Solanoideae</taxon>
        <taxon>Solaneae</taxon>
        <taxon>Solanum</taxon>
        <taxon>Solanum subgen. Lycopersicon</taxon>
    </lineage>
</organism>
<comment type="caution">
    <text evidence="2">The sequence shown here is derived from an EMBL/GenBank/DDBJ whole genome shotgun (WGS) entry which is preliminary data.</text>
</comment>
<feature type="coiled-coil region" evidence="1">
    <location>
        <begin position="28"/>
        <end position="77"/>
    </location>
</feature>
<name>A0A6N2AJT5_SOLCI</name>
<protein>
    <submittedName>
        <fullName evidence="2">Uncharacterized protein</fullName>
    </submittedName>
</protein>
<evidence type="ECO:0000313" key="2">
    <source>
        <dbReference type="EMBL" id="TMW81704.1"/>
    </source>
</evidence>
<accession>A0A6N2AJT5</accession>
<dbReference type="EMBL" id="RXGB01022161">
    <property type="protein sequence ID" value="TMW81704.1"/>
    <property type="molecule type" value="Genomic_DNA"/>
</dbReference>
<gene>
    <name evidence="2" type="ORF">EJD97_008282</name>
</gene>
<reference evidence="2" key="1">
    <citation type="submission" date="2019-05" db="EMBL/GenBank/DDBJ databases">
        <title>The de novo reference genome and transcriptome assemblies of the wild tomato species Solanum chilense.</title>
        <authorList>
            <person name="Stam R."/>
            <person name="Nosenko T."/>
            <person name="Hoerger A.C."/>
            <person name="Stephan W."/>
            <person name="Seidel M.A."/>
            <person name="Kuhn J.M.M."/>
            <person name="Haberer G."/>
            <person name="Tellier A."/>
        </authorList>
    </citation>
    <scope>NUCLEOTIDE SEQUENCE</scope>
    <source>
        <tissue evidence="2">Mature leaves</tissue>
    </source>
</reference>
<evidence type="ECO:0000256" key="1">
    <source>
        <dbReference type="SAM" id="Coils"/>
    </source>
</evidence>
<dbReference type="AlphaFoldDB" id="A0A6N2AJT5"/>
<proteinExistence type="predicted"/>